<name>A0A4Y3INR3_9VIBR</name>
<evidence type="ECO:0000313" key="1">
    <source>
        <dbReference type="EMBL" id="GEA60887.1"/>
    </source>
</evidence>
<sequence>MTSQMKNTTSTYDSASTQSDALEFVSKIIQTELAIGYYLKVSNTNDTHIEVTIISPEINCPVTIKVPVNFSSENDNVKNWKRIKEEISKCLK</sequence>
<proteinExistence type="predicted"/>
<dbReference type="AlphaFoldDB" id="A0A4Y3INR3"/>
<keyword evidence="2" id="KW-1185">Reference proteome</keyword>
<organism evidence="1 2">
    <name type="scientific">Vibrio comitans NBRC 102076</name>
    <dbReference type="NCBI Taxonomy" id="1219078"/>
    <lineage>
        <taxon>Bacteria</taxon>
        <taxon>Pseudomonadati</taxon>
        <taxon>Pseudomonadota</taxon>
        <taxon>Gammaproteobacteria</taxon>
        <taxon>Vibrionales</taxon>
        <taxon>Vibrionaceae</taxon>
        <taxon>Vibrio</taxon>
    </lineage>
</organism>
<accession>A0A4Y3INR3</accession>
<dbReference type="EMBL" id="BJLH01000008">
    <property type="protein sequence ID" value="GEA60887.1"/>
    <property type="molecule type" value="Genomic_DNA"/>
</dbReference>
<evidence type="ECO:0000313" key="2">
    <source>
        <dbReference type="Proteomes" id="UP000318242"/>
    </source>
</evidence>
<reference evidence="1 2" key="1">
    <citation type="submission" date="2019-06" db="EMBL/GenBank/DDBJ databases">
        <title>Whole genome shotgun sequence of Vibrio comitans NBRC 102076.</title>
        <authorList>
            <person name="Hosoyama A."/>
            <person name="Uohara A."/>
            <person name="Ohji S."/>
            <person name="Ichikawa N."/>
        </authorList>
    </citation>
    <scope>NUCLEOTIDE SEQUENCE [LARGE SCALE GENOMIC DNA]</scope>
    <source>
        <strain evidence="1 2">NBRC 102076</strain>
    </source>
</reference>
<gene>
    <name evidence="1" type="ORF">VCO01S_20800</name>
</gene>
<protein>
    <submittedName>
        <fullName evidence="1">Uncharacterized protein</fullName>
    </submittedName>
</protein>
<comment type="caution">
    <text evidence="1">The sequence shown here is derived from an EMBL/GenBank/DDBJ whole genome shotgun (WGS) entry which is preliminary data.</text>
</comment>
<dbReference type="Proteomes" id="UP000318242">
    <property type="component" value="Unassembled WGS sequence"/>
</dbReference>